<keyword evidence="1" id="KW-0812">Transmembrane</keyword>
<gene>
    <name evidence="3" type="primary">PRPF40A</name>
    <name evidence="3" type="ORF">AWC38_SpisGene25502</name>
</gene>
<protein>
    <submittedName>
        <fullName evidence="3">Pre-mRNA-processing factor 40-like A</fullName>
    </submittedName>
</protein>
<proteinExistence type="predicted"/>
<dbReference type="SMART" id="SM00456">
    <property type="entry name" value="WW"/>
    <property type="match status" value="1"/>
</dbReference>
<sequence length="90" mass="10547">VQLDSCPWKEHKSDPGKIYYHNNETKESTWTIPKELAELKGTSIALSLKRLLFYILVTMHGVMWFLYNNFSTCAIINLVTEIIKQEQEQE</sequence>
<dbReference type="InterPro" id="IPR001202">
    <property type="entry name" value="WW_dom"/>
</dbReference>
<feature type="non-terminal residue" evidence="3">
    <location>
        <position position="1"/>
    </location>
</feature>
<dbReference type="CDD" id="cd00201">
    <property type="entry name" value="WW"/>
    <property type="match status" value="1"/>
</dbReference>
<accession>A0A2B4R022</accession>
<keyword evidence="1" id="KW-0472">Membrane</keyword>
<reference evidence="4" key="1">
    <citation type="journal article" date="2017" name="bioRxiv">
        <title>Comparative analysis of the genomes of Stylophora pistillata and Acropora digitifera provides evidence for extensive differences between species of corals.</title>
        <authorList>
            <person name="Voolstra C.R."/>
            <person name="Li Y."/>
            <person name="Liew Y.J."/>
            <person name="Baumgarten S."/>
            <person name="Zoccola D."/>
            <person name="Flot J.-F."/>
            <person name="Tambutte S."/>
            <person name="Allemand D."/>
            <person name="Aranda M."/>
        </authorList>
    </citation>
    <scope>NUCLEOTIDE SEQUENCE [LARGE SCALE GENOMIC DNA]</scope>
</reference>
<evidence type="ECO:0000259" key="2">
    <source>
        <dbReference type="PROSITE" id="PS50020"/>
    </source>
</evidence>
<feature type="domain" description="WW" evidence="2">
    <location>
        <begin position="7"/>
        <end position="35"/>
    </location>
</feature>
<dbReference type="SUPFAM" id="SSF51045">
    <property type="entry name" value="WW domain"/>
    <property type="match status" value="1"/>
</dbReference>
<feature type="transmembrane region" description="Helical" evidence="1">
    <location>
        <begin position="51"/>
        <end position="67"/>
    </location>
</feature>
<dbReference type="Proteomes" id="UP000225706">
    <property type="component" value="Unassembled WGS sequence"/>
</dbReference>
<name>A0A2B4R022_STYPI</name>
<keyword evidence="4" id="KW-1185">Reference proteome</keyword>
<evidence type="ECO:0000313" key="3">
    <source>
        <dbReference type="EMBL" id="PFX11061.1"/>
    </source>
</evidence>
<dbReference type="InterPro" id="IPR036020">
    <property type="entry name" value="WW_dom_sf"/>
</dbReference>
<dbReference type="EMBL" id="LSMT01004037">
    <property type="protein sequence ID" value="PFX11061.1"/>
    <property type="molecule type" value="Genomic_DNA"/>
</dbReference>
<evidence type="ECO:0000256" key="1">
    <source>
        <dbReference type="SAM" id="Phobius"/>
    </source>
</evidence>
<comment type="caution">
    <text evidence="3">The sequence shown here is derived from an EMBL/GenBank/DDBJ whole genome shotgun (WGS) entry which is preliminary data.</text>
</comment>
<keyword evidence="1" id="KW-1133">Transmembrane helix</keyword>
<feature type="non-terminal residue" evidence="3">
    <location>
        <position position="90"/>
    </location>
</feature>
<dbReference type="PROSITE" id="PS01159">
    <property type="entry name" value="WW_DOMAIN_1"/>
    <property type="match status" value="1"/>
</dbReference>
<dbReference type="STRING" id="50429.A0A2B4R022"/>
<dbReference type="Pfam" id="PF00397">
    <property type="entry name" value="WW"/>
    <property type="match status" value="1"/>
</dbReference>
<evidence type="ECO:0000313" key="4">
    <source>
        <dbReference type="Proteomes" id="UP000225706"/>
    </source>
</evidence>
<dbReference type="Gene3D" id="2.20.70.10">
    <property type="match status" value="1"/>
</dbReference>
<dbReference type="PROSITE" id="PS50020">
    <property type="entry name" value="WW_DOMAIN_2"/>
    <property type="match status" value="1"/>
</dbReference>
<organism evidence="3 4">
    <name type="scientific">Stylophora pistillata</name>
    <name type="common">Smooth cauliflower coral</name>
    <dbReference type="NCBI Taxonomy" id="50429"/>
    <lineage>
        <taxon>Eukaryota</taxon>
        <taxon>Metazoa</taxon>
        <taxon>Cnidaria</taxon>
        <taxon>Anthozoa</taxon>
        <taxon>Hexacorallia</taxon>
        <taxon>Scleractinia</taxon>
        <taxon>Astrocoeniina</taxon>
        <taxon>Pocilloporidae</taxon>
        <taxon>Stylophora</taxon>
    </lineage>
</organism>
<dbReference type="AlphaFoldDB" id="A0A2B4R022"/>